<evidence type="ECO:0000256" key="5">
    <source>
        <dbReference type="SAM" id="MobiDB-lite"/>
    </source>
</evidence>
<feature type="compositionally biased region" description="Low complexity" evidence="5">
    <location>
        <begin position="668"/>
        <end position="684"/>
    </location>
</feature>
<keyword evidence="8" id="KW-1185">Reference proteome</keyword>
<feature type="compositionally biased region" description="Basic residues" evidence="5">
    <location>
        <begin position="650"/>
        <end position="667"/>
    </location>
</feature>
<feature type="domain" description="RanBP2-type" evidence="6">
    <location>
        <begin position="343"/>
        <end position="367"/>
    </location>
</feature>
<dbReference type="PANTHER" id="PTHR46622">
    <property type="entry name" value="DNA-DEPENDENT METALLOPROTEASE WSS1"/>
    <property type="match status" value="1"/>
</dbReference>
<feature type="compositionally biased region" description="Polar residues" evidence="5">
    <location>
        <begin position="195"/>
        <end position="210"/>
    </location>
</feature>
<feature type="compositionally biased region" description="Basic and acidic residues" evidence="5">
    <location>
        <begin position="602"/>
        <end position="611"/>
    </location>
</feature>
<dbReference type="GO" id="GO:0008270">
    <property type="term" value="F:zinc ion binding"/>
    <property type="evidence" value="ECO:0007669"/>
    <property type="project" value="UniProtKB-KW"/>
</dbReference>
<dbReference type="GO" id="GO:0005634">
    <property type="term" value="C:nucleus"/>
    <property type="evidence" value="ECO:0007669"/>
    <property type="project" value="TreeGrafter"/>
</dbReference>
<dbReference type="PANTHER" id="PTHR46622:SF1">
    <property type="entry name" value="DNA-DEPENDENT METALLOPROTEASE WSS1"/>
    <property type="match status" value="1"/>
</dbReference>
<dbReference type="Pfam" id="PF00641">
    <property type="entry name" value="Zn_ribbon_RanBP"/>
    <property type="match status" value="1"/>
</dbReference>
<feature type="region of interest" description="Disordered" evidence="5">
    <location>
        <begin position="599"/>
        <end position="706"/>
    </location>
</feature>
<feature type="region of interest" description="Disordered" evidence="5">
    <location>
        <begin position="83"/>
        <end position="113"/>
    </location>
</feature>
<feature type="compositionally biased region" description="Basic and acidic residues" evidence="5">
    <location>
        <begin position="543"/>
        <end position="552"/>
    </location>
</feature>
<accession>A0A8K1CGL8</accession>
<feature type="compositionally biased region" description="Basic residues" evidence="5">
    <location>
        <begin position="612"/>
        <end position="623"/>
    </location>
</feature>
<name>A0A8K1CGL8_PYTOL</name>
<keyword evidence="1" id="KW-0479">Metal-binding</keyword>
<keyword evidence="2 4" id="KW-0863">Zinc-finger</keyword>
<evidence type="ECO:0000256" key="1">
    <source>
        <dbReference type="ARBA" id="ARBA00022723"/>
    </source>
</evidence>
<feature type="compositionally biased region" description="Polar residues" evidence="5">
    <location>
        <begin position="169"/>
        <end position="183"/>
    </location>
</feature>
<gene>
    <name evidence="7" type="ORF">Poli38472_009853</name>
</gene>
<dbReference type="InterPro" id="IPR053000">
    <property type="entry name" value="WSS1-like_metalloprotease"/>
</dbReference>
<sequence>MAPSTRRRAVTAPSSTEEWSCALCTLLNHWEDERCAACDQERPPATQAAAQTPVDPTPTQQTSQYGQLVGVFFKAATPSTAWRNEPRLRVNRRKRPLQQQTSGRSDPPRMMTPFASVHEPTRRLLSVANDRAATRAGDYSTAETPRFDPPRISAATASDDRFKREDTTQARPSAANAQDTQHTCDSVMAEAPSFSLLQPDSPHTSTSIPSNEEVERQIENENTPDERDPPMVEAPSFSLLGSMDFATTTATEQENTYDTQEHGADDAVPSMPSFSLLGNLASEIAPASAPKLVSTRAENVDSQAKMAQAGLDLSDSDNDAVAPRPLQRRKNRVSTTPPTEPDQQATWECPTCTHLNAKSSSRCELCEQGPGVWECSICTHCNARTSTRCELCESRDDQATWECSTCTHLNAKSSSRCEVCGPGEEDQATWECPICTNYNAGSLTRCELCDTPRERVATRAATSRVYQPETIDLATSQYDDEVQTTGRKHQESFYDDYDDEEEEYDPNDDEAKDDDEDFETIYGYNDPDIGSEPENYPQSRSRGARDYDRVEDISDNEAPTPFEPPRRVRPELEAFQHFTSVEDVAGDYGCKVDYRGMFADSSRGKSYGERLQKRKRESQKRKREAAQREQQFGSLPGFESARTLKESRAKKSKKAASGKASRSKKAKATPTARRASTSRVAAAKRATKAKGGGSSTARRSSAPAYQSTVNHYDLSGADFGEDVSTMAWEGVGSAGYY</sequence>
<feature type="region of interest" description="Disordered" evidence="5">
    <location>
        <begin position="195"/>
        <end position="236"/>
    </location>
</feature>
<feature type="compositionally biased region" description="Low complexity" evidence="5">
    <location>
        <begin position="695"/>
        <end position="704"/>
    </location>
</feature>
<keyword evidence="3" id="KW-0862">Zinc</keyword>
<feature type="compositionally biased region" description="Basic and acidic residues" evidence="5">
    <location>
        <begin position="213"/>
        <end position="230"/>
    </location>
</feature>
<evidence type="ECO:0000256" key="3">
    <source>
        <dbReference type="ARBA" id="ARBA00022833"/>
    </source>
</evidence>
<evidence type="ECO:0000256" key="2">
    <source>
        <dbReference type="ARBA" id="ARBA00022771"/>
    </source>
</evidence>
<reference evidence="7" key="1">
    <citation type="submission" date="2019-03" db="EMBL/GenBank/DDBJ databases">
        <title>Long read genome sequence of the mycoparasitic Pythium oligandrum ATCC 38472 isolated from sugarbeet rhizosphere.</title>
        <authorList>
            <person name="Gaulin E."/>
        </authorList>
    </citation>
    <scope>NUCLEOTIDE SEQUENCE</scope>
    <source>
        <strain evidence="7">ATCC 38472_TT</strain>
    </source>
</reference>
<protein>
    <recommendedName>
        <fullName evidence="6">RanBP2-type domain-containing protein</fullName>
    </recommendedName>
</protein>
<dbReference type="InterPro" id="IPR036443">
    <property type="entry name" value="Znf_RanBP2_sf"/>
</dbReference>
<dbReference type="Proteomes" id="UP000794436">
    <property type="component" value="Unassembled WGS sequence"/>
</dbReference>
<dbReference type="GO" id="GO:0008237">
    <property type="term" value="F:metallopeptidase activity"/>
    <property type="evidence" value="ECO:0007669"/>
    <property type="project" value="TreeGrafter"/>
</dbReference>
<proteinExistence type="predicted"/>
<feature type="domain" description="RanBP2-type" evidence="6">
    <location>
        <begin position="395"/>
        <end position="426"/>
    </location>
</feature>
<dbReference type="GO" id="GO:0006281">
    <property type="term" value="P:DNA repair"/>
    <property type="evidence" value="ECO:0007669"/>
    <property type="project" value="TreeGrafter"/>
</dbReference>
<evidence type="ECO:0000259" key="6">
    <source>
        <dbReference type="PROSITE" id="PS50199"/>
    </source>
</evidence>
<dbReference type="Gene3D" id="2.30.30.380">
    <property type="entry name" value="Zn-finger domain of Sec23/24"/>
    <property type="match status" value="2"/>
</dbReference>
<dbReference type="PROSITE" id="PS50199">
    <property type="entry name" value="ZF_RANBP2_2"/>
    <property type="match status" value="5"/>
</dbReference>
<evidence type="ECO:0000313" key="7">
    <source>
        <dbReference type="EMBL" id="TMW62360.1"/>
    </source>
</evidence>
<evidence type="ECO:0000313" key="8">
    <source>
        <dbReference type="Proteomes" id="UP000794436"/>
    </source>
</evidence>
<dbReference type="OrthoDB" id="6270329at2759"/>
<comment type="caution">
    <text evidence="7">The sequence shown here is derived from an EMBL/GenBank/DDBJ whole genome shotgun (WGS) entry which is preliminary data.</text>
</comment>
<dbReference type="PROSITE" id="PS01358">
    <property type="entry name" value="ZF_RANBP2_1"/>
    <property type="match status" value="3"/>
</dbReference>
<feature type="region of interest" description="Disordered" evidence="5">
    <location>
        <begin position="308"/>
        <end position="343"/>
    </location>
</feature>
<feature type="domain" description="RanBP2-type" evidence="6">
    <location>
        <begin position="369"/>
        <end position="398"/>
    </location>
</feature>
<evidence type="ECO:0000256" key="4">
    <source>
        <dbReference type="PROSITE-ProRule" id="PRU00322"/>
    </source>
</evidence>
<feature type="region of interest" description="Disordered" evidence="5">
    <location>
        <begin position="471"/>
        <end position="569"/>
    </location>
</feature>
<dbReference type="AlphaFoldDB" id="A0A8K1CGL8"/>
<feature type="compositionally biased region" description="Basic and acidic residues" evidence="5">
    <location>
        <begin position="158"/>
        <end position="168"/>
    </location>
</feature>
<feature type="region of interest" description="Disordered" evidence="5">
    <location>
        <begin position="131"/>
        <end position="183"/>
    </location>
</feature>
<feature type="compositionally biased region" description="Acidic residues" evidence="5">
    <location>
        <begin position="493"/>
        <end position="519"/>
    </location>
</feature>
<dbReference type="SUPFAM" id="SSF90209">
    <property type="entry name" value="Ran binding protein zinc finger-like"/>
    <property type="match status" value="3"/>
</dbReference>
<dbReference type="EMBL" id="SPLM01000074">
    <property type="protein sequence ID" value="TMW62360.1"/>
    <property type="molecule type" value="Genomic_DNA"/>
</dbReference>
<organism evidence="7 8">
    <name type="scientific">Pythium oligandrum</name>
    <name type="common">Mycoparasitic fungus</name>
    <dbReference type="NCBI Taxonomy" id="41045"/>
    <lineage>
        <taxon>Eukaryota</taxon>
        <taxon>Sar</taxon>
        <taxon>Stramenopiles</taxon>
        <taxon>Oomycota</taxon>
        <taxon>Peronosporomycetes</taxon>
        <taxon>Pythiales</taxon>
        <taxon>Pythiaceae</taxon>
        <taxon>Pythium</taxon>
    </lineage>
</organism>
<dbReference type="SMART" id="SM00547">
    <property type="entry name" value="ZnF_RBZ"/>
    <property type="match status" value="5"/>
</dbReference>
<feature type="domain" description="RanBP2-type" evidence="6">
    <location>
        <begin position="15"/>
        <end position="44"/>
    </location>
</feature>
<feature type="compositionally biased region" description="Polar residues" evidence="5">
    <location>
        <begin position="333"/>
        <end position="343"/>
    </location>
</feature>
<dbReference type="InterPro" id="IPR001876">
    <property type="entry name" value="Znf_RanBP2"/>
</dbReference>
<feature type="domain" description="RanBP2-type" evidence="6">
    <location>
        <begin position="424"/>
        <end position="455"/>
    </location>
</feature>